<evidence type="ECO:0000256" key="4">
    <source>
        <dbReference type="SAM" id="Phobius"/>
    </source>
</evidence>
<dbReference type="Gene3D" id="3.30.70.270">
    <property type="match status" value="1"/>
</dbReference>
<evidence type="ECO:0000259" key="5">
    <source>
        <dbReference type="PROSITE" id="PS50887"/>
    </source>
</evidence>
<reference evidence="7" key="1">
    <citation type="journal article" date="2019" name="Int. J. Syst. Evol. Microbiol.">
        <title>The Global Catalogue of Microorganisms (GCM) 10K type strain sequencing project: providing services to taxonomists for standard genome sequencing and annotation.</title>
        <authorList>
            <consortium name="The Broad Institute Genomics Platform"/>
            <consortium name="The Broad Institute Genome Sequencing Center for Infectious Disease"/>
            <person name="Wu L."/>
            <person name="Ma J."/>
        </authorList>
    </citation>
    <scope>NUCLEOTIDE SEQUENCE [LARGE SCALE GENOMIC DNA]</scope>
    <source>
        <strain evidence="7">CGMCC 1.15339</strain>
    </source>
</reference>
<comment type="caution">
    <text evidence="6">The sequence shown here is derived from an EMBL/GenBank/DDBJ whole genome shotgun (WGS) entry which is preliminary data.</text>
</comment>
<feature type="coiled-coil region" evidence="3">
    <location>
        <begin position="296"/>
        <end position="330"/>
    </location>
</feature>
<dbReference type="SUPFAM" id="SSF55073">
    <property type="entry name" value="Nucleotide cyclase"/>
    <property type="match status" value="1"/>
</dbReference>
<dbReference type="Pfam" id="PF00497">
    <property type="entry name" value="SBP_bac_3"/>
    <property type="match status" value="1"/>
</dbReference>
<accession>A0ABQ1IWK8</accession>
<feature type="transmembrane region" description="Helical" evidence="4">
    <location>
        <begin position="274"/>
        <end position="291"/>
    </location>
</feature>
<dbReference type="Pfam" id="PF00990">
    <property type="entry name" value="GGDEF"/>
    <property type="match status" value="1"/>
</dbReference>
<dbReference type="InterPro" id="IPR001638">
    <property type="entry name" value="Solute-binding_3/MltF_N"/>
</dbReference>
<dbReference type="EMBL" id="BMII01000009">
    <property type="protein sequence ID" value="GGB54279.1"/>
    <property type="molecule type" value="Genomic_DNA"/>
</dbReference>
<gene>
    <name evidence="6" type="ORF">GCM10011607_13520</name>
</gene>
<protein>
    <recommendedName>
        <fullName evidence="1">diguanylate cyclase</fullName>
        <ecNumber evidence="1">2.7.7.65</ecNumber>
    </recommendedName>
</protein>
<dbReference type="RefSeq" id="WP_188738289.1">
    <property type="nucleotide sequence ID" value="NZ_BMII01000009.1"/>
</dbReference>
<keyword evidence="4" id="KW-1133">Transmembrane helix</keyword>
<dbReference type="CDD" id="cd13708">
    <property type="entry name" value="PBP2_BvgS_like_1"/>
    <property type="match status" value="1"/>
</dbReference>
<dbReference type="InterPro" id="IPR043128">
    <property type="entry name" value="Rev_trsase/Diguanyl_cyclase"/>
</dbReference>
<dbReference type="InterPro" id="IPR050469">
    <property type="entry name" value="Diguanylate_Cyclase"/>
</dbReference>
<evidence type="ECO:0000256" key="1">
    <source>
        <dbReference type="ARBA" id="ARBA00012528"/>
    </source>
</evidence>
<dbReference type="Proteomes" id="UP000617555">
    <property type="component" value="Unassembled WGS sequence"/>
</dbReference>
<comment type="catalytic activity">
    <reaction evidence="2">
        <text>2 GTP = 3',3'-c-di-GMP + 2 diphosphate</text>
        <dbReference type="Rhea" id="RHEA:24898"/>
        <dbReference type="ChEBI" id="CHEBI:33019"/>
        <dbReference type="ChEBI" id="CHEBI:37565"/>
        <dbReference type="ChEBI" id="CHEBI:58805"/>
        <dbReference type="EC" id="2.7.7.65"/>
    </reaction>
</comment>
<evidence type="ECO:0000256" key="3">
    <source>
        <dbReference type="SAM" id="Coils"/>
    </source>
</evidence>
<dbReference type="CDD" id="cd01949">
    <property type="entry name" value="GGDEF"/>
    <property type="match status" value="1"/>
</dbReference>
<dbReference type="EC" id="2.7.7.65" evidence="1"/>
<proteinExistence type="predicted"/>
<sequence>MFNRKGLTLLGTLQIFVLICIAYGLAPTAFAYAQAANSANLKEDHVVRYCVDPDWLPYEAIIDGRHTGISSDYLSLLTKYTGLSFVLVPTSSWRQTLALLQQGECELTPMLNQTPKRDRYLLFSDVFFKSPNVLVSLKTEPFLQGFEHIGQRSLAIPRDYRLVEYIQQYYPGIDTVLTQSEREGLQKVAKGEVDVFVGSMFSVNAYIQQQGLTSLKIAGWGGPEDELRIGVIDSKQALLTQINAGLAQITHADHIAIYKKWHNITVIEDIDYSVIYQVLAALGGFILFLLYRTVSMAKYNHHLSAKNKQMQKLQHELEQKNSDLDFFAQHDPLTKLYNRHYFNQTFLNDERSYRNDCVSLIIIDIDYFKAINDMYGHAIGDKVLVQVAQVLQASVRDGDVVARWGGEEFVIVCKHLDLQGAADLSQRIAKDLTQFSFQNNIKVTCSFGVAELGESETIQTCFERADSALFKAKQSGRNTYCCA</sequence>
<keyword evidence="3" id="KW-0175">Coiled coil</keyword>
<feature type="domain" description="GGDEF" evidence="5">
    <location>
        <begin position="356"/>
        <end position="483"/>
    </location>
</feature>
<keyword evidence="7" id="KW-1185">Reference proteome</keyword>
<dbReference type="Gene3D" id="3.40.190.10">
    <property type="entry name" value="Periplasmic binding protein-like II"/>
    <property type="match status" value="2"/>
</dbReference>
<keyword evidence="4" id="KW-0812">Transmembrane</keyword>
<evidence type="ECO:0000256" key="2">
    <source>
        <dbReference type="ARBA" id="ARBA00034247"/>
    </source>
</evidence>
<dbReference type="PANTHER" id="PTHR45138">
    <property type="entry name" value="REGULATORY COMPONENTS OF SENSORY TRANSDUCTION SYSTEM"/>
    <property type="match status" value="1"/>
</dbReference>
<dbReference type="SUPFAM" id="SSF53850">
    <property type="entry name" value="Periplasmic binding protein-like II"/>
    <property type="match status" value="1"/>
</dbReference>
<keyword evidence="4" id="KW-0472">Membrane</keyword>
<dbReference type="InterPro" id="IPR000160">
    <property type="entry name" value="GGDEF_dom"/>
</dbReference>
<organism evidence="6 7">
    <name type="scientific">Shewanella inventionis</name>
    <dbReference type="NCBI Taxonomy" id="1738770"/>
    <lineage>
        <taxon>Bacteria</taxon>
        <taxon>Pseudomonadati</taxon>
        <taxon>Pseudomonadota</taxon>
        <taxon>Gammaproteobacteria</taxon>
        <taxon>Alteromonadales</taxon>
        <taxon>Shewanellaceae</taxon>
        <taxon>Shewanella</taxon>
    </lineage>
</organism>
<dbReference type="SMART" id="SM00267">
    <property type="entry name" value="GGDEF"/>
    <property type="match status" value="1"/>
</dbReference>
<name>A0ABQ1IWK8_9GAMM</name>
<dbReference type="PANTHER" id="PTHR45138:SF9">
    <property type="entry name" value="DIGUANYLATE CYCLASE DGCM-RELATED"/>
    <property type="match status" value="1"/>
</dbReference>
<dbReference type="PROSITE" id="PS50887">
    <property type="entry name" value="GGDEF"/>
    <property type="match status" value="1"/>
</dbReference>
<evidence type="ECO:0000313" key="7">
    <source>
        <dbReference type="Proteomes" id="UP000617555"/>
    </source>
</evidence>
<evidence type="ECO:0000313" key="6">
    <source>
        <dbReference type="EMBL" id="GGB54279.1"/>
    </source>
</evidence>
<dbReference type="NCBIfam" id="TIGR00254">
    <property type="entry name" value="GGDEF"/>
    <property type="match status" value="1"/>
</dbReference>
<dbReference type="SMART" id="SM00062">
    <property type="entry name" value="PBPb"/>
    <property type="match status" value="1"/>
</dbReference>
<dbReference type="InterPro" id="IPR029787">
    <property type="entry name" value="Nucleotide_cyclase"/>
</dbReference>